<comment type="caution">
    <text evidence="1">The sequence shown here is derived from an EMBL/GenBank/DDBJ whole genome shotgun (WGS) entry which is preliminary data.</text>
</comment>
<dbReference type="AlphaFoldDB" id="A0A4Z2FMM4"/>
<dbReference type="Proteomes" id="UP000314294">
    <property type="component" value="Unassembled WGS sequence"/>
</dbReference>
<dbReference type="EMBL" id="SRLO01001098">
    <property type="protein sequence ID" value="TNN41552.1"/>
    <property type="molecule type" value="Genomic_DNA"/>
</dbReference>
<evidence type="ECO:0000313" key="2">
    <source>
        <dbReference type="Proteomes" id="UP000314294"/>
    </source>
</evidence>
<name>A0A4Z2FMM4_9TELE</name>
<proteinExistence type="predicted"/>
<organism evidence="1 2">
    <name type="scientific">Liparis tanakae</name>
    <name type="common">Tanaka's snailfish</name>
    <dbReference type="NCBI Taxonomy" id="230148"/>
    <lineage>
        <taxon>Eukaryota</taxon>
        <taxon>Metazoa</taxon>
        <taxon>Chordata</taxon>
        <taxon>Craniata</taxon>
        <taxon>Vertebrata</taxon>
        <taxon>Euteleostomi</taxon>
        <taxon>Actinopterygii</taxon>
        <taxon>Neopterygii</taxon>
        <taxon>Teleostei</taxon>
        <taxon>Neoteleostei</taxon>
        <taxon>Acanthomorphata</taxon>
        <taxon>Eupercaria</taxon>
        <taxon>Perciformes</taxon>
        <taxon>Cottioidei</taxon>
        <taxon>Cottales</taxon>
        <taxon>Liparidae</taxon>
        <taxon>Liparis</taxon>
    </lineage>
</organism>
<sequence>MSSDWLPVTCDLCCFAETKQPGSGLCKPGTIALFGNVVYSGLLNEHFWHLGVPLVTRLGPPGEGWASTVRAVCLLHRAGPFKTWFLSDRSPPPVSSLGLHLFTVRLEQTLYSLCPAAQPVAFPDNSQLADRRDEGNANMCPLTHPDRTPVIRTQHTGAQ</sequence>
<keyword evidence="2" id="KW-1185">Reference proteome</keyword>
<gene>
    <name evidence="1" type="ORF">EYF80_048266</name>
</gene>
<evidence type="ECO:0000313" key="1">
    <source>
        <dbReference type="EMBL" id="TNN41552.1"/>
    </source>
</evidence>
<protein>
    <submittedName>
        <fullName evidence="1">Uncharacterized protein</fullName>
    </submittedName>
</protein>
<accession>A0A4Z2FMM4</accession>
<reference evidence="1 2" key="1">
    <citation type="submission" date="2019-03" db="EMBL/GenBank/DDBJ databases">
        <title>First draft genome of Liparis tanakae, snailfish: a comprehensive survey of snailfish specific genes.</title>
        <authorList>
            <person name="Kim W."/>
            <person name="Song I."/>
            <person name="Jeong J.-H."/>
            <person name="Kim D."/>
            <person name="Kim S."/>
            <person name="Ryu S."/>
            <person name="Song J.Y."/>
            <person name="Lee S.K."/>
        </authorList>
    </citation>
    <scope>NUCLEOTIDE SEQUENCE [LARGE SCALE GENOMIC DNA]</scope>
    <source>
        <tissue evidence="1">Muscle</tissue>
    </source>
</reference>
<dbReference type="OrthoDB" id="5382468at2759"/>